<name>A0A841TZ33_9BACL</name>
<dbReference type="InterPro" id="IPR013154">
    <property type="entry name" value="ADH-like_N"/>
</dbReference>
<dbReference type="InterPro" id="IPR013149">
    <property type="entry name" value="ADH-like_C"/>
</dbReference>
<dbReference type="PANTHER" id="PTHR48106">
    <property type="entry name" value="QUINONE OXIDOREDUCTASE PIG3-RELATED"/>
    <property type="match status" value="1"/>
</dbReference>
<organism evidence="4 5">
    <name type="scientific">Cohnella xylanilytica</name>
    <dbReference type="NCBI Taxonomy" id="557555"/>
    <lineage>
        <taxon>Bacteria</taxon>
        <taxon>Bacillati</taxon>
        <taxon>Bacillota</taxon>
        <taxon>Bacilli</taxon>
        <taxon>Bacillales</taxon>
        <taxon>Paenibacillaceae</taxon>
        <taxon>Cohnella</taxon>
    </lineage>
</organism>
<dbReference type="GO" id="GO:0008270">
    <property type="term" value="F:zinc ion binding"/>
    <property type="evidence" value="ECO:0007669"/>
    <property type="project" value="InterPro"/>
</dbReference>
<evidence type="ECO:0000313" key="5">
    <source>
        <dbReference type="Proteomes" id="UP000553776"/>
    </source>
</evidence>
<comment type="caution">
    <text evidence="4">The sequence shown here is derived from an EMBL/GenBank/DDBJ whole genome shotgun (WGS) entry which is preliminary data.</text>
</comment>
<feature type="domain" description="Enoyl reductase (ER)" evidence="3">
    <location>
        <begin position="10"/>
        <end position="325"/>
    </location>
</feature>
<dbReference type="Gene3D" id="3.90.180.10">
    <property type="entry name" value="Medium-chain alcohol dehydrogenases, catalytic domain"/>
    <property type="match status" value="1"/>
</dbReference>
<proteinExistence type="predicted"/>
<dbReference type="SUPFAM" id="SSF51735">
    <property type="entry name" value="NAD(P)-binding Rossmann-fold domains"/>
    <property type="match status" value="1"/>
</dbReference>
<gene>
    <name evidence="4" type="ORF">H7B90_19265</name>
</gene>
<keyword evidence="1" id="KW-0521">NADP</keyword>
<evidence type="ECO:0000256" key="2">
    <source>
        <dbReference type="ARBA" id="ARBA00023002"/>
    </source>
</evidence>
<dbReference type="InterPro" id="IPR020843">
    <property type="entry name" value="ER"/>
</dbReference>
<dbReference type="SMART" id="SM00829">
    <property type="entry name" value="PKS_ER"/>
    <property type="match status" value="1"/>
</dbReference>
<evidence type="ECO:0000256" key="1">
    <source>
        <dbReference type="ARBA" id="ARBA00022857"/>
    </source>
</evidence>
<dbReference type="Pfam" id="PF00107">
    <property type="entry name" value="ADH_zinc_N"/>
    <property type="match status" value="1"/>
</dbReference>
<dbReference type="GO" id="GO:0016651">
    <property type="term" value="F:oxidoreductase activity, acting on NAD(P)H"/>
    <property type="evidence" value="ECO:0007669"/>
    <property type="project" value="TreeGrafter"/>
</dbReference>
<protein>
    <submittedName>
        <fullName evidence="4">Zinc-binding dehydrogenase</fullName>
    </submittedName>
</protein>
<dbReference type="CDD" id="cd08271">
    <property type="entry name" value="MDR5"/>
    <property type="match status" value="1"/>
</dbReference>
<dbReference type="EMBL" id="JACJVR010000074">
    <property type="protein sequence ID" value="MBB6693536.1"/>
    <property type="molecule type" value="Genomic_DNA"/>
</dbReference>
<accession>A0A841TZ33</accession>
<dbReference type="GO" id="GO:0070402">
    <property type="term" value="F:NADPH binding"/>
    <property type="evidence" value="ECO:0007669"/>
    <property type="project" value="TreeGrafter"/>
</dbReference>
<evidence type="ECO:0000259" key="3">
    <source>
        <dbReference type="SMART" id="SM00829"/>
    </source>
</evidence>
<dbReference type="Gene3D" id="3.40.50.720">
    <property type="entry name" value="NAD(P)-binding Rossmann-like Domain"/>
    <property type="match status" value="1"/>
</dbReference>
<dbReference type="Proteomes" id="UP000553776">
    <property type="component" value="Unassembled WGS sequence"/>
</dbReference>
<dbReference type="InterPro" id="IPR002364">
    <property type="entry name" value="Quin_OxRdtase/zeta-crystal_CS"/>
</dbReference>
<dbReference type="InterPro" id="IPR036291">
    <property type="entry name" value="NAD(P)-bd_dom_sf"/>
</dbReference>
<keyword evidence="2" id="KW-0560">Oxidoreductase</keyword>
<dbReference type="InterPro" id="IPR011032">
    <property type="entry name" value="GroES-like_sf"/>
</dbReference>
<dbReference type="AlphaFoldDB" id="A0A841TZ33"/>
<dbReference type="RefSeq" id="WP_185137519.1">
    <property type="nucleotide sequence ID" value="NZ_BORM01000039.1"/>
</dbReference>
<keyword evidence="5" id="KW-1185">Reference proteome</keyword>
<sequence>MKAIVLDRPGTPDAMRLAELPRPEPGPGEIRIRVRAASLNPADYKVAAGGHPNWTYPVVPGLDVAGVVDAVGEGVARWRAGDRVVYHGDLANPGAFAEYAIAKARMAAAIPEGLSFEAAAAFPCAGLTAYQALVRKMRFEEGQTILVHAGAGGVGGYAIQLARALGASRILTSASPGHSDYVRGLGADVAIDYNTEDVPARVLELTNGRGADCILNTVNRATAQADLSALAFGGQLVCIAGAPETVADFQPSWKSFTLHKLMLGGAHSSGDRAAEEDVARMADEFMGLMLEGKIDPMIGEIIGLEEIPAALTRLARRHVRGKIVATL</sequence>
<dbReference type="SUPFAM" id="SSF50129">
    <property type="entry name" value="GroES-like"/>
    <property type="match status" value="1"/>
</dbReference>
<evidence type="ECO:0000313" key="4">
    <source>
        <dbReference type="EMBL" id="MBB6693536.1"/>
    </source>
</evidence>
<reference evidence="4 5" key="1">
    <citation type="submission" date="2020-08" db="EMBL/GenBank/DDBJ databases">
        <title>Cohnella phylogeny.</title>
        <authorList>
            <person name="Dunlap C."/>
        </authorList>
    </citation>
    <scope>NUCLEOTIDE SEQUENCE [LARGE SCALE GENOMIC DNA]</scope>
    <source>
        <strain evidence="4 5">DSM 25239</strain>
    </source>
</reference>
<dbReference type="Pfam" id="PF08240">
    <property type="entry name" value="ADH_N"/>
    <property type="match status" value="1"/>
</dbReference>
<dbReference type="PROSITE" id="PS01162">
    <property type="entry name" value="QOR_ZETA_CRYSTAL"/>
    <property type="match status" value="1"/>
</dbReference>